<evidence type="ECO:0000256" key="1">
    <source>
        <dbReference type="SAM" id="MobiDB-lite"/>
    </source>
</evidence>
<evidence type="ECO:0000313" key="2">
    <source>
        <dbReference type="EMBL" id="KAG1776215.1"/>
    </source>
</evidence>
<keyword evidence="3" id="KW-1185">Reference proteome</keyword>
<reference evidence="2" key="1">
    <citation type="journal article" date="2020" name="New Phytol.">
        <title>Comparative genomics reveals dynamic genome evolution in host specialist ectomycorrhizal fungi.</title>
        <authorList>
            <person name="Lofgren L.A."/>
            <person name="Nguyen N.H."/>
            <person name="Vilgalys R."/>
            <person name="Ruytinx J."/>
            <person name="Liao H.L."/>
            <person name="Branco S."/>
            <person name="Kuo A."/>
            <person name="LaButti K."/>
            <person name="Lipzen A."/>
            <person name="Andreopoulos W."/>
            <person name="Pangilinan J."/>
            <person name="Riley R."/>
            <person name="Hundley H."/>
            <person name="Na H."/>
            <person name="Barry K."/>
            <person name="Grigoriev I.V."/>
            <person name="Stajich J.E."/>
            <person name="Kennedy P.G."/>
        </authorList>
    </citation>
    <scope>NUCLEOTIDE SEQUENCE</scope>
    <source>
        <strain evidence="2">DOB743</strain>
    </source>
</reference>
<comment type="caution">
    <text evidence="2">The sequence shown here is derived from an EMBL/GenBank/DDBJ whole genome shotgun (WGS) entry which is preliminary data.</text>
</comment>
<dbReference type="EMBL" id="JABBWD010000028">
    <property type="protein sequence ID" value="KAG1776215.1"/>
    <property type="molecule type" value="Genomic_DNA"/>
</dbReference>
<dbReference type="OrthoDB" id="2688916at2759"/>
<feature type="region of interest" description="Disordered" evidence="1">
    <location>
        <begin position="1"/>
        <end position="36"/>
    </location>
</feature>
<organism evidence="2 3">
    <name type="scientific">Suillus placidus</name>
    <dbReference type="NCBI Taxonomy" id="48579"/>
    <lineage>
        <taxon>Eukaryota</taxon>
        <taxon>Fungi</taxon>
        <taxon>Dikarya</taxon>
        <taxon>Basidiomycota</taxon>
        <taxon>Agaricomycotina</taxon>
        <taxon>Agaricomycetes</taxon>
        <taxon>Agaricomycetidae</taxon>
        <taxon>Boletales</taxon>
        <taxon>Suillineae</taxon>
        <taxon>Suillaceae</taxon>
        <taxon>Suillus</taxon>
    </lineage>
</organism>
<protein>
    <submittedName>
        <fullName evidence="2">Uncharacterized protein</fullName>
    </submittedName>
</protein>
<evidence type="ECO:0000313" key="3">
    <source>
        <dbReference type="Proteomes" id="UP000714275"/>
    </source>
</evidence>
<proteinExistence type="predicted"/>
<dbReference type="AlphaFoldDB" id="A0A9P6ZT09"/>
<name>A0A9P6ZT09_9AGAM</name>
<dbReference type="Proteomes" id="UP000714275">
    <property type="component" value="Unassembled WGS sequence"/>
</dbReference>
<accession>A0A9P6ZT09</accession>
<sequence>MATSAPTSVPSPAPSPEPEARALTPQVVEAPAPETEEQRLQSAWVDVLVLFDGCARSRPDLKQELLEEIENWLREWGHVTAGHAEPLQANAPYRKDIFAIPV</sequence>
<gene>
    <name evidence="2" type="ORF">EV702DRAFT_1198528</name>
</gene>